<dbReference type="PANTHER" id="PTHR16433:SF0">
    <property type="entry name" value="DOLICHOL-PHOSPHATE MANNOSYLTRANSFERASE SUBUNIT 3"/>
    <property type="match status" value="1"/>
</dbReference>
<protein>
    <recommendedName>
        <fullName evidence="7">Dolichol-phosphate mannosyltransferase subunit 3</fullName>
    </recommendedName>
</protein>
<dbReference type="GO" id="GO:0033185">
    <property type="term" value="C:dolichol-phosphate-mannose synthase complex"/>
    <property type="evidence" value="ECO:0007669"/>
    <property type="project" value="TreeGrafter"/>
</dbReference>
<reference evidence="9" key="1">
    <citation type="journal article" date="2015" name="BMC Genomics">
        <title>Draft genome of a commonly misdiagnosed multidrug resistant pathogen Candida auris.</title>
        <authorList>
            <person name="Chatterjee S."/>
            <person name="Alampalli S.V."/>
            <person name="Nageshan R.K."/>
            <person name="Chettiar S.T."/>
            <person name="Joshi S."/>
            <person name="Tatu U.S."/>
        </authorList>
    </citation>
    <scope>NUCLEOTIDE SEQUENCE [LARGE SCALE GENOMIC DNA]</scope>
    <source>
        <strain evidence="9">6684</strain>
    </source>
</reference>
<evidence type="ECO:0000256" key="1">
    <source>
        <dbReference type="ARBA" id="ARBA00004477"/>
    </source>
</evidence>
<comment type="subcellular location">
    <subcellularLocation>
        <location evidence="1 7">Endoplasmic reticulum membrane</location>
        <topology evidence="1 7">Multi-pass membrane protein</topology>
    </subcellularLocation>
</comment>
<evidence type="ECO:0000256" key="5">
    <source>
        <dbReference type="ARBA" id="ARBA00022989"/>
    </source>
</evidence>
<dbReference type="PANTHER" id="PTHR16433">
    <property type="entry name" value="DOLICHOL-PHOSPHATE MANNOSYLTRANSFERASE SUBUNIT 3"/>
    <property type="match status" value="1"/>
</dbReference>
<organism evidence="8 9">
    <name type="scientific">Candidozyma auris</name>
    <name type="common">Yeast</name>
    <name type="synonym">Candida auris</name>
    <dbReference type="NCBI Taxonomy" id="498019"/>
    <lineage>
        <taxon>Eukaryota</taxon>
        <taxon>Fungi</taxon>
        <taxon>Dikarya</taxon>
        <taxon>Ascomycota</taxon>
        <taxon>Saccharomycotina</taxon>
        <taxon>Pichiomycetes</taxon>
        <taxon>Metschnikowiaceae</taxon>
        <taxon>Candidozyma</taxon>
    </lineage>
</organism>
<comment type="function">
    <text evidence="7">Stabilizer subunit of the dolichol-phosphate mannose (DPM) synthase complex; tethers catalytic subunit to the ER.</text>
</comment>
<sequence length="114" mass="12922">MNQTRRATPLPNREKNTPTQIMTKATETALALFALSAIYFALITGTIPTGEFVQREILPYLPWWALVTFGSYALGTLGWGVLTFKDKEGSYRELLQQIDEAKTFYKEKGLDLDE</sequence>
<dbReference type="EMBL" id="LGST01000013">
    <property type="protein sequence ID" value="KNE01320.1"/>
    <property type="molecule type" value="Genomic_DNA"/>
</dbReference>
<dbReference type="InterPro" id="IPR013174">
    <property type="entry name" value="DPM3"/>
</dbReference>
<dbReference type="VEuPathDB" id="FungiDB:CJJ09_002721"/>
<dbReference type="VEuPathDB" id="FungiDB:CJJ07_000598"/>
<dbReference type="UniPathway" id="UPA00378"/>
<comment type="pathway">
    <text evidence="7">Protein modification; protein glycosylation.</text>
</comment>
<dbReference type="VEuPathDB" id="FungiDB:B9J08_000761"/>
<comment type="caution">
    <text evidence="8">The sequence shown here is derived from an EMBL/GenBank/DDBJ whole genome shotgun (WGS) entry which is preliminary data.</text>
</comment>
<dbReference type="Proteomes" id="UP000037122">
    <property type="component" value="Unassembled WGS sequence"/>
</dbReference>
<dbReference type="VEuPathDB" id="FungiDB:CJI96_0003338"/>
<keyword evidence="3 7" id="KW-0812">Transmembrane</keyword>
<comment type="similarity">
    <text evidence="2 7">Belongs to the DPM3 family.</text>
</comment>
<dbReference type="GO" id="GO:0006506">
    <property type="term" value="P:GPI anchor biosynthetic process"/>
    <property type="evidence" value="ECO:0007669"/>
    <property type="project" value="TreeGrafter"/>
</dbReference>
<evidence type="ECO:0000256" key="2">
    <source>
        <dbReference type="ARBA" id="ARBA00010430"/>
    </source>
</evidence>
<feature type="transmembrane region" description="Helical" evidence="7">
    <location>
        <begin position="21"/>
        <end position="43"/>
    </location>
</feature>
<comment type="subunit">
    <text evidence="7">Component of the dolichol-phosphate mannose (DPM) synthase complex.</text>
</comment>
<dbReference type="Pfam" id="PF08285">
    <property type="entry name" value="DPM3"/>
    <property type="match status" value="1"/>
</dbReference>
<evidence type="ECO:0000256" key="7">
    <source>
        <dbReference type="RuleBase" id="RU365085"/>
    </source>
</evidence>
<gene>
    <name evidence="8" type="ORF">QG37_01627</name>
</gene>
<dbReference type="VEuPathDB" id="FungiDB:CJI97_000762"/>
<dbReference type="GO" id="GO:0005789">
    <property type="term" value="C:endoplasmic reticulum membrane"/>
    <property type="evidence" value="ECO:0007669"/>
    <property type="project" value="UniProtKB-SubCell"/>
</dbReference>
<evidence type="ECO:0000256" key="6">
    <source>
        <dbReference type="ARBA" id="ARBA00023136"/>
    </source>
</evidence>
<evidence type="ECO:0000256" key="3">
    <source>
        <dbReference type="ARBA" id="ARBA00022692"/>
    </source>
</evidence>
<keyword evidence="5 7" id="KW-1133">Transmembrane helix</keyword>
<dbReference type="VEuPathDB" id="FungiDB:QG37_01627"/>
<keyword evidence="4 7" id="KW-0256">Endoplasmic reticulum</keyword>
<accession>A0A0L0P502</accession>
<feature type="transmembrane region" description="Helical" evidence="7">
    <location>
        <begin position="63"/>
        <end position="82"/>
    </location>
</feature>
<evidence type="ECO:0000313" key="9">
    <source>
        <dbReference type="Proteomes" id="UP000037122"/>
    </source>
</evidence>
<evidence type="ECO:0000313" key="8">
    <source>
        <dbReference type="EMBL" id="KNE01320.1"/>
    </source>
</evidence>
<name>A0A0L0P502_CANAR</name>
<keyword evidence="6 7" id="KW-0472">Membrane</keyword>
<dbReference type="AlphaFoldDB" id="A0A0L0P502"/>
<proteinExistence type="inferred from homology"/>
<evidence type="ECO:0000256" key="4">
    <source>
        <dbReference type="ARBA" id="ARBA00022824"/>
    </source>
</evidence>